<feature type="transmembrane region" description="Helical" evidence="9">
    <location>
        <begin position="258"/>
        <end position="282"/>
    </location>
</feature>
<sequence length="293" mass="32340">MTSSATPLPATSDSFGDFDLVIEAGHSEKRYWHDLWRYRELLFILAWRDVAVRYKQTVAGAAWAILQPLINMIIMTVIFGKVAGLPSLGTAPYAIMVFAAMLPWQFFSNAVSNAGQSVVNNAGMISKVYFPRAIIPTSAVLVSLVDFAVSLVILGGLMAWYDFLPTWRLLALPLFTLMAILAATGAGLFITALTVRYRDFRFIVPFVVQFGMYVSPVAYSSEVIREKLHAGWFALYCLNPLVGIIDGFRWAILGGDAVGFHLGTWLSLAVSIGLFVGGVAFFRKTERMFADII</sequence>
<evidence type="ECO:0000256" key="2">
    <source>
        <dbReference type="ARBA" id="ARBA00007783"/>
    </source>
</evidence>
<feature type="transmembrane region" description="Helical" evidence="9">
    <location>
        <begin position="231"/>
        <end position="252"/>
    </location>
</feature>
<evidence type="ECO:0000256" key="8">
    <source>
        <dbReference type="ARBA" id="ARBA00023136"/>
    </source>
</evidence>
<keyword evidence="12" id="KW-1185">Reference proteome</keyword>
<feature type="domain" description="ABC transmembrane type-2" evidence="10">
    <location>
        <begin position="59"/>
        <end position="285"/>
    </location>
</feature>
<evidence type="ECO:0000256" key="6">
    <source>
        <dbReference type="ARBA" id="ARBA00022692"/>
    </source>
</evidence>
<keyword evidence="7 9" id="KW-1133">Transmembrane helix</keyword>
<feature type="transmembrane region" description="Helical" evidence="9">
    <location>
        <begin position="133"/>
        <end position="157"/>
    </location>
</feature>
<evidence type="ECO:0000256" key="3">
    <source>
        <dbReference type="ARBA" id="ARBA00022448"/>
    </source>
</evidence>
<dbReference type="FunCoup" id="A0A146GE12">
    <property type="interactions" value="268"/>
</dbReference>
<dbReference type="EMBL" id="BDCO01000003">
    <property type="protein sequence ID" value="GAT35373.1"/>
    <property type="molecule type" value="Genomic_DNA"/>
</dbReference>
<keyword evidence="5" id="KW-0997">Cell inner membrane</keyword>
<dbReference type="PANTHER" id="PTHR30413:SF8">
    <property type="entry name" value="TRANSPORT PERMEASE PROTEIN"/>
    <property type="match status" value="1"/>
</dbReference>
<evidence type="ECO:0000256" key="7">
    <source>
        <dbReference type="ARBA" id="ARBA00022989"/>
    </source>
</evidence>
<keyword evidence="6 9" id="KW-0812">Transmembrane</keyword>
<evidence type="ECO:0000256" key="5">
    <source>
        <dbReference type="ARBA" id="ARBA00022519"/>
    </source>
</evidence>
<accession>A0A146GE12</accession>
<dbReference type="InParanoid" id="A0A146GE12"/>
<keyword evidence="8 9" id="KW-0472">Membrane</keyword>
<evidence type="ECO:0000259" key="10">
    <source>
        <dbReference type="PROSITE" id="PS51012"/>
    </source>
</evidence>
<dbReference type="PROSITE" id="PS51012">
    <property type="entry name" value="ABC_TM2"/>
    <property type="match status" value="1"/>
</dbReference>
<dbReference type="RefSeq" id="WP_075081189.1">
    <property type="nucleotide sequence ID" value="NZ_BDCO01000003.1"/>
</dbReference>
<feature type="transmembrane region" description="Helical" evidence="9">
    <location>
        <begin position="169"/>
        <end position="190"/>
    </location>
</feature>
<dbReference type="AlphaFoldDB" id="A0A146GE12"/>
<keyword evidence="3 9" id="KW-0813">Transport</keyword>
<evidence type="ECO:0000256" key="4">
    <source>
        <dbReference type="ARBA" id="ARBA00022475"/>
    </source>
</evidence>
<dbReference type="InterPro" id="IPR047817">
    <property type="entry name" value="ABC2_TM_bact-type"/>
</dbReference>
<gene>
    <name evidence="11" type="ORF">TSACC_3438</name>
</gene>
<evidence type="ECO:0000256" key="9">
    <source>
        <dbReference type="RuleBase" id="RU361157"/>
    </source>
</evidence>
<comment type="similarity">
    <text evidence="2 9">Belongs to the ABC-2 integral membrane protein family.</text>
</comment>
<organism evidence="11 12">
    <name type="scientific">Terrimicrobium sacchariphilum</name>
    <dbReference type="NCBI Taxonomy" id="690879"/>
    <lineage>
        <taxon>Bacteria</taxon>
        <taxon>Pseudomonadati</taxon>
        <taxon>Verrucomicrobiota</taxon>
        <taxon>Terrimicrobiia</taxon>
        <taxon>Terrimicrobiales</taxon>
        <taxon>Terrimicrobiaceae</taxon>
        <taxon>Terrimicrobium</taxon>
    </lineage>
</organism>
<evidence type="ECO:0000313" key="12">
    <source>
        <dbReference type="Proteomes" id="UP000076023"/>
    </source>
</evidence>
<name>A0A146GE12_TERSA</name>
<dbReference type="GO" id="GO:0005886">
    <property type="term" value="C:plasma membrane"/>
    <property type="evidence" value="ECO:0007669"/>
    <property type="project" value="UniProtKB-SubCell"/>
</dbReference>
<reference evidence="12" key="1">
    <citation type="journal article" date="2017" name="Genome Announc.">
        <title>Draft Genome Sequence of Terrimicrobium sacchariphilum NM-5T, a Facultative Anaerobic Soil Bacterium of the Class Spartobacteria.</title>
        <authorList>
            <person name="Qiu Y.L."/>
            <person name="Tourlousse D.M."/>
            <person name="Matsuura N."/>
            <person name="Ohashi A."/>
            <person name="Sekiguchi Y."/>
        </authorList>
    </citation>
    <scope>NUCLEOTIDE SEQUENCE [LARGE SCALE GENOMIC DNA]</scope>
    <source>
        <strain evidence="12">NM-5</strain>
    </source>
</reference>
<dbReference type="InterPro" id="IPR013525">
    <property type="entry name" value="ABC2_TM"/>
</dbReference>
<comment type="caution">
    <text evidence="11">The sequence shown here is derived from an EMBL/GenBank/DDBJ whole genome shotgun (WGS) entry which is preliminary data.</text>
</comment>
<keyword evidence="4 9" id="KW-1003">Cell membrane</keyword>
<dbReference type="PANTHER" id="PTHR30413">
    <property type="entry name" value="INNER MEMBRANE TRANSPORT PERMEASE"/>
    <property type="match status" value="1"/>
</dbReference>
<dbReference type="OrthoDB" id="9786910at2"/>
<feature type="transmembrane region" description="Helical" evidence="9">
    <location>
        <begin position="91"/>
        <end position="107"/>
    </location>
</feature>
<protein>
    <recommendedName>
        <fullName evidence="9">Transport permease protein</fullName>
    </recommendedName>
</protein>
<dbReference type="Pfam" id="PF01061">
    <property type="entry name" value="ABC2_membrane"/>
    <property type="match status" value="1"/>
</dbReference>
<dbReference type="Proteomes" id="UP000076023">
    <property type="component" value="Unassembled WGS sequence"/>
</dbReference>
<feature type="transmembrane region" description="Helical" evidence="9">
    <location>
        <begin position="58"/>
        <end position="79"/>
    </location>
</feature>
<evidence type="ECO:0000313" key="11">
    <source>
        <dbReference type="EMBL" id="GAT35373.1"/>
    </source>
</evidence>
<proteinExistence type="inferred from homology"/>
<evidence type="ECO:0000256" key="1">
    <source>
        <dbReference type="ARBA" id="ARBA00004429"/>
    </source>
</evidence>
<dbReference type="GO" id="GO:0140359">
    <property type="term" value="F:ABC-type transporter activity"/>
    <property type="evidence" value="ECO:0007669"/>
    <property type="project" value="InterPro"/>
</dbReference>
<comment type="subcellular location">
    <subcellularLocation>
        <location evidence="1">Cell inner membrane</location>
        <topology evidence="1">Multi-pass membrane protein</topology>
    </subcellularLocation>
    <subcellularLocation>
        <location evidence="9">Cell membrane</location>
        <topology evidence="9">Multi-pass membrane protein</topology>
    </subcellularLocation>
</comment>
<dbReference type="GO" id="GO:0015920">
    <property type="term" value="P:lipopolysaccharide transport"/>
    <property type="evidence" value="ECO:0007669"/>
    <property type="project" value="TreeGrafter"/>
</dbReference>
<dbReference type="STRING" id="690879.TSACC_3438"/>